<dbReference type="Pfam" id="PF02657">
    <property type="entry name" value="SufE"/>
    <property type="match status" value="1"/>
</dbReference>
<evidence type="ECO:0000313" key="4">
    <source>
        <dbReference type="Proteomes" id="UP000051184"/>
    </source>
</evidence>
<reference evidence="4" key="1">
    <citation type="submission" date="2015-09" db="EMBL/GenBank/DDBJ databases">
        <authorList>
            <person name="Rodrigo-Torres Lidia"/>
            <person name="Arahal R.David."/>
        </authorList>
    </citation>
    <scope>NUCLEOTIDE SEQUENCE [LARGE SCALE GENOMIC DNA]</scope>
    <source>
        <strain evidence="4">CECT 5114</strain>
    </source>
</reference>
<dbReference type="SUPFAM" id="SSF82649">
    <property type="entry name" value="SufE/NifU"/>
    <property type="match status" value="1"/>
</dbReference>
<sequence>MSALGQRDTEEDAQMATEAFEEIVEDFEFIDDWEDRYRYVIDQGKAMDPLDDALKVPATKVDGCASQVWLHPTIENGVLTFDGDSDAMIVRGLIAVLRKLFNGLSLAEVLAVDARAELERLGLNEHLSSQRSNGVRAMIERVRLVASEG</sequence>
<accession>A0A0P1IUS1</accession>
<evidence type="ECO:0000256" key="1">
    <source>
        <dbReference type="ARBA" id="ARBA00010282"/>
    </source>
</evidence>
<evidence type="ECO:0000259" key="2">
    <source>
        <dbReference type="Pfam" id="PF02657"/>
    </source>
</evidence>
<dbReference type="EMBL" id="CYUE01000021">
    <property type="protein sequence ID" value="CUK27241.1"/>
    <property type="molecule type" value="Genomic_DNA"/>
</dbReference>
<feature type="domain" description="Fe-S metabolism associated" evidence="2">
    <location>
        <begin position="24"/>
        <end position="143"/>
    </location>
</feature>
<comment type="similarity">
    <text evidence="1">Belongs to the SufE family.</text>
</comment>
<evidence type="ECO:0000313" key="3">
    <source>
        <dbReference type="EMBL" id="CUK27241.1"/>
    </source>
</evidence>
<proteinExistence type="inferred from homology"/>
<dbReference type="PANTHER" id="PTHR43597">
    <property type="entry name" value="SULFUR ACCEPTOR PROTEIN CSDE"/>
    <property type="match status" value="1"/>
</dbReference>
<dbReference type="Gene3D" id="3.90.1010.10">
    <property type="match status" value="1"/>
</dbReference>
<dbReference type="AlphaFoldDB" id="A0A0P1IUS1"/>
<gene>
    <name evidence="3" type="primary">sufE</name>
    <name evidence="3" type="ORF">TA5114_03068</name>
</gene>
<keyword evidence="4" id="KW-1185">Reference proteome</keyword>
<dbReference type="STRING" id="1715691.TA5113_02916"/>
<dbReference type="InterPro" id="IPR003808">
    <property type="entry name" value="Fe-S_metab-assoc_dom"/>
</dbReference>
<organism evidence="3 4">
    <name type="scientific">Cognatishimia activa</name>
    <dbReference type="NCBI Taxonomy" id="1715691"/>
    <lineage>
        <taxon>Bacteria</taxon>
        <taxon>Pseudomonadati</taxon>
        <taxon>Pseudomonadota</taxon>
        <taxon>Alphaproteobacteria</taxon>
        <taxon>Rhodobacterales</taxon>
        <taxon>Paracoccaceae</taxon>
        <taxon>Cognatishimia</taxon>
    </lineage>
</organism>
<protein>
    <submittedName>
        <fullName evidence="3">Cysteine desulfuration protein SufE</fullName>
    </submittedName>
</protein>
<dbReference type="PANTHER" id="PTHR43597:SF5">
    <property type="entry name" value="SUFE-LIKE PROTEIN 2, CHLOROPLASTIC"/>
    <property type="match status" value="1"/>
</dbReference>
<dbReference type="Proteomes" id="UP000051184">
    <property type="component" value="Unassembled WGS sequence"/>
</dbReference>
<name>A0A0P1IUS1_9RHOB</name>